<evidence type="ECO:0000256" key="1">
    <source>
        <dbReference type="SAM" id="SignalP"/>
    </source>
</evidence>
<organism evidence="2 3">
    <name type="scientific">Lentinula aff. detonsa</name>
    <dbReference type="NCBI Taxonomy" id="2804958"/>
    <lineage>
        <taxon>Eukaryota</taxon>
        <taxon>Fungi</taxon>
        <taxon>Dikarya</taxon>
        <taxon>Basidiomycota</taxon>
        <taxon>Agaricomycotina</taxon>
        <taxon>Agaricomycetes</taxon>
        <taxon>Agaricomycetidae</taxon>
        <taxon>Agaricales</taxon>
        <taxon>Marasmiineae</taxon>
        <taxon>Omphalotaceae</taxon>
        <taxon>Lentinula</taxon>
    </lineage>
</organism>
<reference evidence="2" key="1">
    <citation type="submission" date="2022-08" db="EMBL/GenBank/DDBJ databases">
        <authorList>
            <consortium name="DOE Joint Genome Institute"/>
            <person name="Min B."/>
            <person name="Riley R."/>
            <person name="Sierra-Patev S."/>
            <person name="Naranjo-Ortiz M."/>
            <person name="Looney B."/>
            <person name="Konkel Z."/>
            <person name="Slot J.C."/>
            <person name="Sakamoto Y."/>
            <person name="Steenwyk J.L."/>
            <person name="Rokas A."/>
            <person name="Carro J."/>
            <person name="Camarero S."/>
            <person name="Ferreira P."/>
            <person name="Molpeceres G."/>
            <person name="Ruiz-Duenas F.J."/>
            <person name="Serrano A."/>
            <person name="Henrissat B."/>
            <person name="Drula E."/>
            <person name="Hughes K.W."/>
            <person name="Mata J.L."/>
            <person name="Ishikawa N.K."/>
            <person name="Vargas-Isla R."/>
            <person name="Ushijima S."/>
            <person name="Smith C.A."/>
            <person name="Ahrendt S."/>
            <person name="Andreopoulos W."/>
            <person name="He G."/>
            <person name="Labutti K."/>
            <person name="Lipzen A."/>
            <person name="Ng V."/>
            <person name="Sandor L."/>
            <person name="Barry K."/>
            <person name="Martinez A.T."/>
            <person name="Xiao Y."/>
            <person name="Gibbons J.G."/>
            <person name="Terashima K."/>
            <person name="Hibbett D.S."/>
            <person name="Grigoriev I.V."/>
        </authorList>
    </citation>
    <scope>NUCLEOTIDE SEQUENCE</scope>
    <source>
        <strain evidence="2">TFB10291</strain>
    </source>
</reference>
<feature type="signal peptide" evidence="1">
    <location>
        <begin position="1"/>
        <end position="19"/>
    </location>
</feature>
<evidence type="ECO:0000313" key="3">
    <source>
        <dbReference type="Proteomes" id="UP001163798"/>
    </source>
</evidence>
<gene>
    <name evidence="2" type="ORF">GGU10DRAFT_348019</name>
</gene>
<protein>
    <submittedName>
        <fullName evidence="2">Uncharacterized protein</fullName>
    </submittedName>
</protein>
<name>A0AA38NDR6_9AGAR</name>
<accession>A0AA38NDR6</accession>
<dbReference type="Proteomes" id="UP001163798">
    <property type="component" value="Unassembled WGS sequence"/>
</dbReference>
<keyword evidence="1" id="KW-0732">Signal</keyword>
<proteinExistence type="predicted"/>
<feature type="chain" id="PRO_5041406668" evidence="1">
    <location>
        <begin position="20"/>
        <end position="133"/>
    </location>
</feature>
<evidence type="ECO:0000313" key="2">
    <source>
        <dbReference type="EMBL" id="KAJ3787756.1"/>
    </source>
</evidence>
<dbReference type="EMBL" id="MU793286">
    <property type="protein sequence ID" value="KAJ3787756.1"/>
    <property type="molecule type" value="Genomic_DNA"/>
</dbReference>
<sequence>MVGLLHCLDLLVPLDTILGHWQASTTTDHTNLLNLSSFEPFLHPHPASTLTPFLCSCLMAVVSGTAHVFHPAYSHAHTGQKLRPSAGTLSTPGCRPALPPDKMSCMASSSSLITALWWHVPDNSLCGIGLGVS</sequence>
<dbReference type="AlphaFoldDB" id="A0AA38NDR6"/>
<keyword evidence="3" id="KW-1185">Reference proteome</keyword>
<comment type="caution">
    <text evidence="2">The sequence shown here is derived from an EMBL/GenBank/DDBJ whole genome shotgun (WGS) entry which is preliminary data.</text>
</comment>